<evidence type="ECO:0000313" key="16">
    <source>
        <dbReference type="EMBL" id="MCW1885094.1"/>
    </source>
</evidence>
<dbReference type="NCBIfam" id="TIGR04074">
    <property type="entry name" value="bacter_Hen1"/>
    <property type="match status" value="1"/>
</dbReference>
<proteinExistence type="inferred from homology"/>
<dbReference type="InterPro" id="IPR026610">
    <property type="entry name" value="Hen1"/>
</dbReference>
<dbReference type="InterPro" id="IPR024740">
    <property type="entry name" value="Hen1_N"/>
</dbReference>
<reference evidence="16 17" key="1">
    <citation type="submission" date="2022-10" db="EMBL/GenBank/DDBJ databases">
        <title>Luteolibacter flavescens strain MCCC 1K03193, whole genome shotgun sequencing project.</title>
        <authorList>
            <person name="Zhao G."/>
            <person name="Shen L."/>
        </authorList>
    </citation>
    <scope>NUCLEOTIDE SEQUENCE [LARGE SCALE GENOMIC DNA]</scope>
    <source>
        <strain evidence="16 17">MCCC 1K03193</strain>
    </source>
</reference>
<comment type="similarity">
    <text evidence="2">Belongs to the methyltransferase superfamily. HEN1 family.</text>
</comment>
<evidence type="ECO:0000256" key="3">
    <source>
        <dbReference type="ARBA" id="ARBA00021330"/>
    </source>
</evidence>
<evidence type="ECO:0000259" key="15">
    <source>
        <dbReference type="Pfam" id="PF12623"/>
    </source>
</evidence>
<evidence type="ECO:0000256" key="12">
    <source>
        <dbReference type="ARBA" id="ARBA00048418"/>
    </source>
</evidence>
<evidence type="ECO:0000256" key="6">
    <source>
        <dbReference type="ARBA" id="ARBA00022691"/>
    </source>
</evidence>
<dbReference type="EC" id="2.1.1.386" evidence="11"/>
<feature type="compositionally biased region" description="Acidic residues" evidence="13">
    <location>
        <begin position="243"/>
        <end position="256"/>
    </location>
</feature>
<evidence type="ECO:0000256" key="1">
    <source>
        <dbReference type="ARBA" id="ARBA00001946"/>
    </source>
</evidence>
<keyword evidence="4" id="KW-0489">Methyltransferase</keyword>
<keyword evidence="17" id="KW-1185">Reference proteome</keyword>
<keyword evidence="7" id="KW-0479">Metal-binding</keyword>
<evidence type="ECO:0000256" key="10">
    <source>
        <dbReference type="ARBA" id="ARBA00023158"/>
    </source>
</evidence>
<evidence type="ECO:0000256" key="11">
    <source>
        <dbReference type="ARBA" id="ARBA00035025"/>
    </source>
</evidence>
<keyword evidence="6" id="KW-0949">S-adenosyl-L-methionine</keyword>
<evidence type="ECO:0000256" key="7">
    <source>
        <dbReference type="ARBA" id="ARBA00022723"/>
    </source>
</evidence>
<dbReference type="Gene3D" id="3.40.50.150">
    <property type="entry name" value="Vaccinia Virus protein VP39"/>
    <property type="match status" value="1"/>
</dbReference>
<dbReference type="EMBL" id="JAPDDS010000005">
    <property type="protein sequence ID" value="MCW1885094.1"/>
    <property type="molecule type" value="Genomic_DNA"/>
</dbReference>
<comment type="cofactor">
    <cofactor evidence="1">
        <name>Mg(2+)</name>
        <dbReference type="ChEBI" id="CHEBI:18420"/>
    </cofactor>
</comment>
<dbReference type="PANTHER" id="PTHR21404:SF3">
    <property type="entry name" value="SMALL RNA 2'-O-METHYLTRANSFERASE"/>
    <property type="match status" value="1"/>
</dbReference>
<accession>A0ABT3FPF1</accession>
<evidence type="ECO:0000256" key="4">
    <source>
        <dbReference type="ARBA" id="ARBA00022603"/>
    </source>
</evidence>
<evidence type="ECO:0000256" key="2">
    <source>
        <dbReference type="ARBA" id="ARBA00009026"/>
    </source>
</evidence>
<dbReference type="RefSeq" id="WP_264501052.1">
    <property type="nucleotide sequence ID" value="NZ_JAPDDS010000005.1"/>
</dbReference>
<keyword evidence="5" id="KW-0808">Transferase</keyword>
<dbReference type="SUPFAM" id="SSF53335">
    <property type="entry name" value="S-adenosyl-L-methionine-dependent methyltransferases"/>
    <property type="match status" value="1"/>
</dbReference>
<dbReference type="Pfam" id="PF08242">
    <property type="entry name" value="Methyltransf_12"/>
    <property type="match status" value="1"/>
</dbReference>
<comment type="caution">
    <text evidence="16">The sequence shown here is derived from an EMBL/GenBank/DDBJ whole genome shotgun (WGS) entry which is preliminary data.</text>
</comment>
<dbReference type="InterPro" id="IPR024026">
    <property type="entry name" value="3'-RNA_MeTfrase_Hen1_bac"/>
</dbReference>
<feature type="domain" description="Hen1 N-terminal" evidence="15">
    <location>
        <begin position="1"/>
        <end position="240"/>
    </location>
</feature>
<dbReference type="InterPro" id="IPR038546">
    <property type="entry name" value="Hen1_N_sf"/>
</dbReference>
<evidence type="ECO:0000256" key="5">
    <source>
        <dbReference type="ARBA" id="ARBA00022679"/>
    </source>
</evidence>
<name>A0ABT3FPF1_9BACT</name>
<gene>
    <name evidence="16" type="ORF">OKA04_10175</name>
</gene>
<dbReference type="PANTHER" id="PTHR21404">
    <property type="entry name" value="HEN1"/>
    <property type="match status" value="1"/>
</dbReference>
<dbReference type="Proteomes" id="UP001207930">
    <property type="component" value="Unassembled WGS sequence"/>
</dbReference>
<dbReference type="Gene3D" id="3.30.1610.20">
    <property type="entry name" value="Hen1, N-terminal domain"/>
    <property type="match status" value="1"/>
</dbReference>
<evidence type="ECO:0000259" key="14">
    <source>
        <dbReference type="Pfam" id="PF08242"/>
    </source>
</evidence>
<dbReference type="Pfam" id="PF12623">
    <property type="entry name" value="Hen1_L"/>
    <property type="match status" value="1"/>
</dbReference>
<feature type="region of interest" description="Disordered" evidence="13">
    <location>
        <begin position="236"/>
        <end position="263"/>
    </location>
</feature>
<feature type="domain" description="Methyltransferase type 12" evidence="14">
    <location>
        <begin position="291"/>
        <end position="381"/>
    </location>
</feature>
<evidence type="ECO:0000313" key="17">
    <source>
        <dbReference type="Proteomes" id="UP001207930"/>
    </source>
</evidence>
<organism evidence="16 17">
    <name type="scientific">Luteolibacter flavescens</name>
    <dbReference type="NCBI Taxonomy" id="1859460"/>
    <lineage>
        <taxon>Bacteria</taxon>
        <taxon>Pseudomonadati</taxon>
        <taxon>Verrucomicrobiota</taxon>
        <taxon>Verrucomicrobiia</taxon>
        <taxon>Verrucomicrobiales</taxon>
        <taxon>Verrucomicrobiaceae</taxon>
        <taxon>Luteolibacter</taxon>
    </lineage>
</organism>
<dbReference type="InterPro" id="IPR013217">
    <property type="entry name" value="Methyltransf_12"/>
</dbReference>
<dbReference type="InterPro" id="IPR029063">
    <property type="entry name" value="SAM-dependent_MTases_sf"/>
</dbReference>
<evidence type="ECO:0000256" key="8">
    <source>
        <dbReference type="ARBA" id="ARBA00022842"/>
    </source>
</evidence>
<protein>
    <recommendedName>
        <fullName evidence="3">Small RNA 2'-O-methyltransferase</fullName>
        <ecNumber evidence="11">2.1.1.386</ecNumber>
    </recommendedName>
</protein>
<feature type="region of interest" description="Disordered" evidence="13">
    <location>
        <begin position="448"/>
        <end position="467"/>
    </location>
</feature>
<evidence type="ECO:0000256" key="13">
    <source>
        <dbReference type="SAM" id="MobiDB-lite"/>
    </source>
</evidence>
<evidence type="ECO:0000256" key="9">
    <source>
        <dbReference type="ARBA" id="ARBA00022884"/>
    </source>
</evidence>
<keyword evidence="8" id="KW-0460">Magnesium</keyword>
<comment type="catalytic activity">
    <reaction evidence="12">
        <text>small RNA 3'-end nucleotide + S-adenosyl-L-methionine = small RNA 3'-end 2'-O-methylnucleotide + S-adenosyl-L-homocysteine + H(+)</text>
        <dbReference type="Rhea" id="RHEA:37887"/>
        <dbReference type="Rhea" id="RHEA-COMP:10415"/>
        <dbReference type="Rhea" id="RHEA-COMP:10416"/>
        <dbReference type="ChEBI" id="CHEBI:15378"/>
        <dbReference type="ChEBI" id="CHEBI:57856"/>
        <dbReference type="ChEBI" id="CHEBI:59789"/>
        <dbReference type="ChEBI" id="CHEBI:74896"/>
        <dbReference type="ChEBI" id="CHEBI:74898"/>
        <dbReference type="EC" id="2.1.1.386"/>
    </reaction>
</comment>
<keyword evidence="10" id="KW-0943">RNA-mediated gene silencing</keyword>
<keyword evidence="9" id="KW-0694">RNA-binding</keyword>
<sequence length="467" mass="52361">MFLSITNRTPDATELGHLLHKHPARCHGAELAFGQATVFYPEATPECCTAVLAVEVDPVGLVRSEGARQGGWALGQYVNDRPYAASSFLSVAMSRVFGTALNGRCVKRPELVDKPLELEARLPVVQAPEGMLEKLFAPLGYAVESRRLPLEPAFPEWGESRYHELVLRAMVPLHMLLKHLFVLIPALDRDKHYWVGREEIDKLLGKGEGWLADHSEREWIVRRYLKYQARLTREALERLAPEPETEDGEDEGEDAADTGKEPAVERKISLHDARLDRVAEAVAALGPKSVIDLGCGEGRLLARLLKGTRIPKVVGMDVSSRALEIARERLDRVPPSRREGRLELFLGSLIYRDSRLRGHDVAALVEVIEHLDPERLESLEEVVFGDAKPRTAFVTTPNREYNVLFEGMKPGAMRHGDHRFEWTRAEFQAWAGRVATEHGYAVTFEPLGEEHPEHGPPSQMAVFSRIP</sequence>
<dbReference type="CDD" id="cd02440">
    <property type="entry name" value="AdoMet_MTases"/>
    <property type="match status" value="1"/>
</dbReference>